<name>X1CJ05_9ZZZZ</name>
<reference evidence="1" key="1">
    <citation type="journal article" date="2014" name="Front. Microbiol.">
        <title>High frequency of phylogenetically diverse reductive dehalogenase-homologous genes in deep subseafloor sedimentary metagenomes.</title>
        <authorList>
            <person name="Kawai M."/>
            <person name="Futagami T."/>
            <person name="Toyoda A."/>
            <person name="Takaki Y."/>
            <person name="Nishi S."/>
            <person name="Hori S."/>
            <person name="Arai W."/>
            <person name="Tsubouchi T."/>
            <person name="Morono Y."/>
            <person name="Uchiyama I."/>
            <person name="Ito T."/>
            <person name="Fujiyama A."/>
            <person name="Inagaki F."/>
            <person name="Takami H."/>
        </authorList>
    </citation>
    <scope>NUCLEOTIDE SEQUENCE</scope>
    <source>
        <strain evidence="1">Expedition CK06-06</strain>
    </source>
</reference>
<evidence type="ECO:0000313" key="1">
    <source>
        <dbReference type="EMBL" id="GAG92997.1"/>
    </source>
</evidence>
<dbReference type="AlphaFoldDB" id="X1CJ05"/>
<organism evidence="1">
    <name type="scientific">marine sediment metagenome</name>
    <dbReference type="NCBI Taxonomy" id="412755"/>
    <lineage>
        <taxon>unclassified sequences</taxon>
        <taxon>metagenomes</taxon>
        <taxon>ecological metagenomes</taxon>
    </lineage>
</organism>
<evidence type="ECO:0008006" key="2">
    <source>
        <dbReference type="Google" id="ProtNLM"/>
    </source>
</evidence>
<accession>X1CJ05</accession>
<protein>
    <recommendedName>
        <fullName evidence="2">HTH cro/C1-type domain-containing protein</fullName>
    </recommendedName>
</protein>
<dbReference type="InterPro" id="IPR010982">
    <property type="entry name" value="Lambda_DNA-bd_dom_sf"/>
</dbReference>
<dbReference type="GO" id="GO:0003677">
    <property type="term" value="F:DNA binding"/>
    <property type="evidence" value="ECO:0007669"/>
    <property type="project" value="InterPro"/>
</dbReference>
<proteinExistence type="predicted"/>
<sequence length="103" mass="11353">MWNGLPVIRKEIAESMINDFGLNQKQAAQKLGVTPAAVCQYLSKKRGKIKIVDESALIEINRSAERIIQQEDGAVVSETCRICKILMAKGIFPIACVSCSDEE</sequence>
<dbReference type="EMBL" id="BART01022163">
    <property type="protein sequence ID" value="GAG92997.1"/>
    <property type="molecule type" value="Genomic_DNA"/>
</dbReference>
<gene>
    <name evidence="1" type="ORF">S01H4_40651</name>
</gene>
<comment type="caution">
    <text evidence="1">The sequence shown here is derived from an EMBL/GenBank/DDBJ whole genome shotgun (WGS) entry which is preliminary data.</text>
</comment>
<dbReference type="Gene3D" id="1.10.260.40">
    <property type="entry name" value="lambda repressor-like DNA-binding domains"/>
    <property type="match status" value="1"/>
</dbReference>